<keyword evidence="3" id="KW-1185">Reference proteome</keyword>
<reference evidence="2" key="1">
    <citation type="journal article" date="2021" name="Sci. Rep.">
        <title>Diploid genomic architecture of Nitzschia inconspicua, an elite biomass production diatom.</title>
        <authorList>
            <person name="Oliver A."/>
            <person name="Podell S."/>
            <person name="Pinowska A."/>
            <person name="Traller J.C."/>
            <person name="Smith S.R."/>
            <person name="McClure R."/>
            <person name="Beliaev A."/>
            <person name="Bohutskyi P."/>
            <person name="Hill E.A."/>
            <person name="Rabines A."/>
            <person name="Zheng H."/>
            <person name="Allen L.Z."/>
            <person name="Kuo A."/>
            <person name="Grigoriev I.V."/>
            <person name="Allen A.E."/>
            <person name="Hazlebeck D."/>
            <person name="Allen E.E."/>
        </authorList>
    </citation>
    <scope>NUCLEOTIDE SEQUENCE</scope>
    <source>
        <strain evidence="2">Hildebrandi</strain>
    </source>
</reference>
<proteinExistence type="predicted"/>
<evidence type="ECO:0000313" key="3">
    <source>
        <dbReference type="Proteomes" id="UP000693970"/>
    </source>
</evidence>
<dbReference type="EMBL" id="JAGRRH010000018">
    <property type="protein sequence ID" value="KAG7350321.1"/>
    <property type="molecule type" value="Genomic_DNA"/>
</dbReference>
<feature type="region of interest" description="Disordered" evidence="1">
    <location>
        <begin position="1"/>
        <end position="20"/>
    </location>
</feature>
<protein>
    <submittedName>
        <fullName evidence="2">Uncharacterized protein</fullName>
    </submittedName>
</protein>
<evidence type="ECO:0000256" key="1">
    <source>
        <dbReference type="SAM" id="MobiDB-lite"/>
    </source>
</evidence>
<dbReference type="AlphaFoldDB" id="A0A9K3PKP6"/>
<dbReference type="Proteomes" id="UP000693970">
    <property type="component" value="Unassembled WGS sequence"/>
</dbReference>
<name>A0A9K3PKP6_9STRA</name>
<reference evidence="2" key="2">
    <citation type="submission" date="2021-04" db="EMBL/GenBank/DDBJ databases">
        <authorList>
            <person name="Podell S."/>
        </authorList>
    </citation>
    <scope>NUCLEOTIDE SEQUENCE</scope>
    <source>
        <strain evidence="2">Hildebrandi</strain>
    </source>
</reference>
<comment type="caution">
    <text evidence="2">The sequence shown here is derived from an EMBL/GenBank/DDBJ whole genome shotgun (WGS) entry which is preliminary data.</text>
</comment>
<evidence type="ECO:0000313" key="2">
    <source>
        <dbReference type="EMBL" id="KAG7350321.1"/>
    </source>
</evidence>
<gene>
    <name evidence="2" type="ORF">IV203_009681</name>
</gene>
<accession>A0A9K3PKP6</accession>
<organism evidence="2 3">
    <name type="scientific">Nitzschia inconspicua</name>
    <dbReference type="NCBI Taxonomy" id="303405"/>
    <lineage>
        <taxon>Eukaryota</taxon>
        <taxon>Sar</taxon>
        <taxon>Stramenopiles</taxon>
        <taxon>Ochrophyta</taxon>
        <taxon>Bacillariophyta</taxon>
        <taxon>Bacillariophyceae</taxon>
        <taxon>Bacillariophycidae</taxon>
        <taxon>Bacillariales</taxon>
        <taxon>Bacillariaceae</taxon>
        <taxon>Nitzschia</taxon>
    </lineage>
</organism>
<sequence>MFKCVVTEKSGKPKTQSNRPDRTYYIVLHTHPQSRRTSSNNRSRKNGRFLLLPFTTTTTTWQCFVIWKSN</sequence>